<dbReference type="Pfam" id="PF00625">
    <property type="entry name" value="Guanylate_kin"/>
    <property type="match status" value="1"/>
</dbReference>
<dbReference type="InterPro" id="IPR020590">
    <property type="entry name" value="Guanylate_kinase_CS"/>
</dbReference>
<proteinExistence type="inferred from homology"/>
<comment type="similarity">
    <text evidence="1">Belongs to the MAGUK family.</text>
</comment>
<keyword evidence="10" id="KW-1185">Reference proteome</keyword>
<comment type="caution">
    <text evidence="9">The sequence shown here is derived from an EMBL/GenBank/DDBJ whole genome shotgun (WGS) entry which is preliminary data.</text>
</comment>
<feature type="compositionally biased region" description="Basic and acidic residues" evidence="4">
    <location>
        <begin position="28"/>
        <end position="54"/>
    </location>
</feature>
<dbReference type="Pfam" id="PF07653">
    <property type="entry name" value="SH3_2"/>
    <property type="match status" value="1"/>
</dbReference>
<dbReference type="InterPro" id="IPR036034">
    <property type="entry name" value="PDZ_sf"/>
</dbReference>
<dbReference type="EMBL" id="JAODUO010000427">
    <property type="protein sequence ID" value="KAK2180755.1"/>
    <property type="molecule type" value="Genomic_DNA"/>
</dbReference>
<dbReference type="PROSITE" id="PS51022">
    <property type="entry name" value="L27"/>
    <property type="match status" value="1"/>
</dbReference>
<evidence type="ECO:0000256" key="3">
    <source>
        <dbReference type="PROSITE-ProRule" id="PRU00192"/>
    </source>
</evidence>
<reference evidence="9" key="1">
    <citation type="journal article" date="2023" name="Mol. Biol. Evol.">
        <title>Third-Generation Sequencing Reveals the Adaptive Role of the Epigenome in Three Deep-Sea Polychaetes.</title>
        <authorList>
            <person name="Perez M."/>
            <person name="Aroh O."/>
            <person name="Sun Y."/>
            <person name="Lan Y."/>
            <person name="Juniper S.K."/>
            <person name="Young C.R."/>
            <person name="Angers B."/>
            <person name="Qian P.Y."/>
        </authorList>
    </citation>
    <scope>NUCLEOTIDE SEQUENCE</scope>
    <source>
        <strain evidence="9">R07B-5</strain>
    </source>
</reference>
<dbReference type="InterPro" id="IPR036892">
    <property type="entry name" value="L27_dom_sf"/>
</dbReference>
<dbReference type="Gene3D" id="2.30.30.40">
    <property type="entry name" value="SH3 Domains"/>
    <property type="match status" value="1"/>
</dbReference>
<dbReference type="InterPro" id="IPR001478">
    <property type="entry name" value="PDZ"/>
</dbReference>
<dbReference type="PROSITE" id="PS00856">
    <property type="entry name" value="GUANYLATE_KINASE_1"/>
    <property type="match status" value="1"/>
</dbReference>
<organism evidence="9 10">
    <name type="scientific">Ridgeia piscesae</name>
    <name type="common">Tubeworm</name>
    <dbReference type="NCBI Taxonomy" id="27915"/>
    <lineage>
        <taxon>Eukaryota</taxon>
        <taxon>Metazoa</taxon>
        <taxon>Spiralia</taxon>
        <taxon>Lophotrochozoa</taxon>
        <taxon>Annelida</taxon>
        <taxon>Polychaeta</taxon>
        <taxon>Sedentaria</taxon>
        <taxon>Canalipalpata</taxon>
        <taxon>Sabellida</taxon>
        <taxon>Siboglinidae</taxon>
        <taxon>Ridgeia</taxon>
    </lineage>
</organism>
<evidence type="ECO:0000313" key="10">
    <source>
        <dbReference type="Proteomes" id="UP001209878"/>
    </source>
</evidence>
<evidence type="ECO:0000259" key="8">
    <source>
        <dbReference type="PROSITE" id="PS51022"/>
    </source>
</evidence>
<dbReference type="Gene3D" id="1.10.287.650">
    <property type="entry name" value="L27 domain"/>
    <property type="match status" value="1"/>
</dbReference>
<feature type="domain" description="L27" evidence="8">
    <location>
        <begin position="154"/>
        <end position="211"/>
    </location>
</feature>
<feature type="domain" description="Guanylate kinase-like" evidence="6">
    <location>
        <begin position="451"/>
        <end position="638"/>
    </location>
</feature>
<name>A0AAD9L0K2_RIDPI</name>
<dbReference type="PROSITE" id="PS50106">
    <property type="entry name" value="PDZ"/>
    <property type="match status" value="1"/>
</dbReference>
<dbReference type="Proteomes" id="UP001209878">
    <property type="component" value="Unassembled WGS sequence"/>
</dbReference>
<keyword evidence="2 3" id="KW-0728">SH3 domain</keyword>
<dbReference type="CDD" id="cd10832">
    <property type="entry name" value="PDZ_MPP6-MPP2-like"/>
    <property type="match status" value="1"/>
</dbReference>
<dbReference type="InterPro" id="IPR027417">
    <property type="entry name" value="P-loop_NTPase"/>
</dbReference>
<dbReference type="SMART" id="SM00228">
    <property type="entry name" value="PDZ"/>
    <property type="match status" value="1"/>
</dbReference>
<feature type="domain" description="PDZ" evidence="7">
    <location>
        <begin position="237"/>
        <end position="321"/>
    </location>
</feature>
<feature type="domain" description="SH3" evidence="5">
    <location>
        <begin position="327"/>
        <end position="396"/>
    </location>
</feature>
<dbReference type="SUPFAM" id="SSF50156">
    <property type="entry name" value="PDZ domain-like"/>
    <property type="match status" value="1"/>
</dbReference>
<evidence type="ECO:0000259" key="6">
    <source>
        <dbReference type="PROSITE" id="PS50052"/>
    </source>
</evidence>
<dbReference type="InterPro" id="IPR050716">
    <property type="entry name" value="MAGUK"/>
</dbReference>
<accession>A0AAD9L0K2</accession>
<dbReference type="FunFam" id="2.30.30.40:FF:000069">
    <property type="entry name" value="MAGUK p55 subfamily member 6"/>
    <property type="match status" value="1"/>
</dbReference>
<dbReference type="InterPro" id="IPR014775">
    <property type="entry name" value="L27_C"/>
</dbReference>
<dbReference type="Gene3D" id="2.30.42.10">
    <property type="match status" value="1"/>
</dbReference>
<dbReference type="PROSITE" id="PS50002">
    <property type="entry name" value="SH3"/>
    <property type="match status" value="1"/>
</dbReference>
<evidence type="ECO:0000256" key="2">
    <source>
        <dbReference type="ARBA" id="ARBA00022443"/>
    </source>
</evidence>
<dbReference type="SMART" id="SM00072">
    <property type="entry name" value="GuKc"/>
    <property type="match status" value="1"/>
</dbReference>
<evidence type="ECO:0000256" key="4">
    <source>
        <dbReference type="SAM" id="MobiDB-lite"/>
    </source>
</evidence>
<dbReference type="Pfam" id="PF00595">
    <property type="entry name" value="PDZ"/>
    <property type="match status" value="1"/>
</dbReference>
<evidence type="ECO:0000259" key="7">
    <source>
        <dbReference type="PROSITE" id="PS50106"/>
    </source>
</evidence>
<evidence type="ECO:0000313" key="9">
    <source>
        <dbReference type="EMBL" id="KAK2180755.1"/>
    </source>
</evidence>
<dbReference type="InterPro" id="IPR036028">
    <property type="entry name" value="SH3-like_dom_sf"/>
</dbReference>
<sequence>MTGQDRTGQDRTGQDRTGQDRTGQTGQDRTEDRGQRTEDRGQRTEDRGQDRGQDSPRLVTLVGTYIAYGGTSGFLHLCNQPRYGQRHVQNMPVATGEETGVGAFDALCDNLNSPAFESAVGASDDDINFLSNLMNSTVLQSLIQVHETLQDSNLEPVSCTNVELIHDIVKDIDAAPSIPGTNELRDILTEPNFRALLEAHDDIASKNYDAIPDVFPMFAPPPPQEMLNPKVSDAIRMVGIRKNADEPLGITVRKESKPDEDGEHLVIARILTGSMIDRQGLLQVGDIIKEINGHEVQDPDQLQEIMKRCSGSVTLKVLPSFYDPSAFSQVYLKAHFNFDPRRDNLIPCREAGLRFKAGDILQVVNMDDPNWWQARKVDDNGPSGLIPSQTLEEKRKAFVKPEYDYTHKSLLCGLVTKKKRKMMYQSRKNAEFDRTDLLIYEEVARMPPFQRKSLVLIGAQGVGRRSLKQRLIKADPSRFGSVIPHTSRPMRPNEVDGIDYHFMDPDDMNQEILENRFLEYGAFDDNYYGTKFESIRKVIQSGRMCVLDINPQALKAIKTSEFMPFVVFVTAPPGDIMRNMHEYAFQRGLTDKIRTEKDFIATKEESRQIGRNYKHYFDLTIVNDNMDATYNKLRQAIETLSTEPQWVPVSWVY</sequence>
<dbReference type="AlphaFoldDB" id="A0AAD9L0K2"/>
<protein>
    <submittedName>
        <fullName evidence="9">Uncharacterized protein</fullName>
    </submittedName>
</protein>
<dbReference type="InterPro" id="IPR008144">
    <property type="entry name" value="Guanylate_kin-like_dom"/>
</dbReference>
<dbReference type="Pfam" id="PF02828">
    <property type="entry name" value="L27"/>
    <property type="match status" value="1"/>
</dbReference>
<dbReference type="InterPro" id="IPR004172">
    <property type="entry name" value="L27_dom"/>
</dbReference>
<dbReference type="PROSITE" id="PS50052">
    <property type="entry name" value="GUANYLATE_KINASE_2"/>
    <property type="match status" value="1"/>
</dbReference>
<dbReference type="SMART" id="SM00569">
    <property type="entry name" value="L27"/>
    <property type="match status" value="2"/>
</dbReference>
<feature type="compositionally biased region" description="Basic and acidic residues" evidence="4">
    <location>
        <begin position="7"/>
        <end position="19"/>
    </location>
</feature>
<feature type="region of interest" description="Disordered" evidence="4">
    <location>
        <begin position="1"/>
        <end position="57"/>
    </location>
</feature>
<evidence type="ECO:0000259" key="5">
    <source>
        <dbReference type="PROSITE" id="PS50002"/>
    </source>
</evidence>
<dbReference type="PANTHER" id="PTHR23122">
    <property type="entry name" value="MEMBRANE-ASSOCIATED GUANYLATE KINASE MAGUK"/>
    <property type="match status" value="1"/>
</dbReference>
<dbReference type="InterPro" id="IPR008145">
    <property type="entry name" value="GK/Ca_channel_bsu"/>
</dbReference>
<gene>
    <name evidence="9" type="ORF">NP493_428g00013</name>
</gene>
<dbReference type="SUPFAM" id="SSF101288">
    <property type="entry name" value="L27 domain"/>
    <property type="match status" value="1"/>
</dbReference>
<dbReference type="CDD" id="cd00071">
    <property type="entry name" value="GMPK"/>
    <property type="match status" value="1"/>
</dbReference>
<dbReference type="CDD" id="cd11862">
    <property type="entry name" value="SH3_MPP"/>
    <property type="match status" value="1"/>
</dbReference>
<dbReference type="SMART" id="SM00326">
    <property type="entry name" value="SH3"/>
    <property type="match status" value="1"/>
</dbReference>
<dbReference type="InterPro" id="IPR001452">
    <property type="entry name" value="SH3_domain"/>
</dbReference>
<dbReference type="Gene3D" id="3.40.50.300">
    <property type="entry name" value="P-loop containing nucleotide triphosphate hydrolases"/>
    <property type="match status" value="1"/>
</dbReference>
<dbReference type="SUPFAM" id="SSF52540">
    <property type="entry name" value="P-loop containing nucleoside triphosphate hydrolases"/>
    <property type="match status" value="1"/>
</dbReference>
<evidence type="ECO:0000256" key="1">
    <source>
        <dbReference type="ARBA" id="ARBA00007014"/>
    </source>
</evidence>
<dbReference type="SUPFAM" id="SSF50044">
    <property type="entry name" value="SH3-domain"/>
    <property type="match status" value="1"/>
</dbReference>